<dbReference type="SUPFAM" id="SSF51735">
    <property type="entry name" value="NAD(P)-binding Rossmann-fold domains"/>
    <property type="match status" value="1"/>
</dbReference>
<protein>
    <submittedName>
        <fullName evidence="3">SDR family NAD(P)-dependent oxidoreductase</fullName>
    </submittedName>
</protein>
<dbReference type="Pfam" id="PF00106">
    <property type="entry name" value="adh_short"/>
    <property type="match status" value="1"/>
</dbReference>
<dbReference type="Proteomes" id="UP000617634">
    <property type="component" value="Unassembled WGS sequence"/>
</dbReference>
<dbReference type="PRINTS" id="PR00080">
    <property type="entry name" value="SDRFAMILY"/>
</dbReference>
<gene>
    <name evidence="3" type="ORF">I5E68_15750</name>
</gene>
<comment type="similarity">
    <text evidence="1 2">Belongs to the short-chain dehydrogenases/reductases (SDR) family.</text>
</comment>
<accession>A0A931MMG0</accession>
<dbReference type="RefSeq" id="WP_197165766.1">
    <property type="nucleotide sequence ID" value="NZ_JADZGI010000003.1"/>
</dbReference>
<dbReference type="InterPro" id="IPR020904">
    <property type="entry name" value="Sc_DH/Rdtase_CS"/>
</dbReference>
<keyword evidence="4" id="KW-1185">Reference proteome</keyword>
<name>A0A931MMG0_9SPHN</name>
<proteinExistence type="inferred from homology"/>
<comment type="caution">
    <text evidence="3">The sequence shown here is derived from an EMBL/GenBank/DDBJ whole genome shotgun (WGS) entry which is preliminary data.</text>
</comment>
<dbReference type="PANTHER" id="PTHR42760:SF135">
    <property type="entry name" value="BLL7886 PROTEIN"/>
    <property type="match status" value="1"/>
</dbReference>
<evidence type="ECO:0000313" key="3">
    <source>
        <dbReference type="EMBL" id="MBH0114399.1"/>
    </source>
</evidence>
<dbReference type="PROSITE" id="PS00061">
    <property type="entry name" value="ADH_SHORT"/>
    <property type="match status" value="1"/>
</dbReference>
<dbReference type="PRINTS" id="PR00081">
    <property type="entry name" value="GDHRDH"/>
</dbReference>
<dbReference type="InterPro" id="IPR036291">
    <property type="entry name" value="NAD(P)-bd_dom_sf"/>
</dbReference>
<dbReference type="PANTHER" id="PTHR42760">
    <property type="entry name" value="SHORT-CHAIN DEHYDROGENASES/REDUCTASES FAMILY MEMBER"/>
    <property type="match status" value="1"/>
</dbReference>
<evidence type="ECO:0000313" key="4">
    <source>
        <dbReference type="Proteomes" id="UP000617634"/>
    </source>
</evidence>
<organism evidence="3 4">
    <name type="scientific">Novosphingobium aureum</name>
    <dbReference type="NCBI Taxonomy" id="2792964"/>
    <lineage>
        <taxon>Bacteria</taxon>
        <taxon>Pseudomonadati</taxon>
        <taxon>Pseudomonadota</taxon>
        <taxon>Alphaproteobacteria</taxon>
        <taxon>Sphingomonadales</taxon>
        <taxon>Sphingomonadaceae</taxon>
        <taxon>Novosphingobium</taxon>
    </lineage>
</organism>
<dbReference type="EMBL" id="JADZGI010000003">
    <property type="protein sequence ID" value="MBH0114399.1"/>
    <property type="molecule type" value="Genomic_DNA"/>
</dbReference>
<dbReference type="GO" id="GO:0016616">
    <property type="term" value="F:oxidoreductase activity, acting on the CH-OH group of donors, NAD or NADP as acceptor"/>
    <property type="evidence" value="ECO:0007669"/>
    <property type="project" value="TreeGrafter"/>
</dbReference>
<evidence type="ECO:0000256" key="1">
    <source>
        <dbReference type="ARBA" id="ARBA00006484"/>
    </source>
</evidence>
<dbReference type="GO" id="GO:0030497">
    <property type="term" value="P:fatty acid elongation"/>
    <property type="evidence" value="ECO:0007669"/>
    <property type="project" value="TreeGrafter"/>
</dbReference>
<evidence type="ECO:0000256" key="2">
    <source>
        <dbReference type="RuleBase" id="RU000363"/>
    </source>
</evidence>
<dbReference type="AlphaFoldDB" id="A0A931MMG0"/>
<dbReference type="Gene3D" id="3.40.50.720">
    <property type="entry name" value="NAD(P)-binding Rossmann-like Domain"/>
    <property type="match status" value="1"/>
</dbReference>
<reference evidence="3" key="1">
    <citation type="submission" date="2020-11" db="EMBL/GenBank/DDBJ databases">
        <title>Novosphingobium aureum sp. nov., a marine bacterium isolated from sediment of a salt flat.</title>
        <authorList>
            <person name="Yoo Y."/>
            <person name="Kim J.-J."/>
        </authorList>
    </citation>
    <scope>NUCLEOTIDE SEQUENCE</scope>
    <source>
        <strain evidence="3">YJ-S2-02</strain>
    </source>
</reference>
<sequence>MSTRIVIVTGAFGILGAAVAARFEEQGDRVARIDYAPVPADATDCATGLAIGGVDLADEAQASGAFERICAELGTPSVLVNVAGGFIWETLADGGAKTWERMFRMNALTATTMCKAALPALSQQAGAAIVNIGAGAAGKADAGMGAYAASKAAVARLTESLAAELAGADVTVNAVLPTVLDTPTNRADMPDADFSQWVMPGDVAQVIAFLASNAARCVSGASIPVSRGTSGF</sequence>
<dbReference type="InterPro" id="IPR002347">
    <property type="entry name" value="SDR_fam"/>
</dbReference>